<accession>A0AAE0LBU5</accession>
<comment type="caution">
    <text evidence="2">The sequence shown here is derived from an EMBL/GenBank/DDBJ whole genome shotgun (WGS) entry which is preliminary data.</text>
</comment>
<feature type="region of interest" description="Disordered" evidence="1">
    <location>
        <begin position="1"/>
        <end position="24"/>
    </location>
</feature>
<evidence type="ECO:0000256" key="1">
    <source>
        <dbReference type="SAM" id="MobiDB-lite"/>
    </source>
</evidence>
<gene>
    <name evidence="2" type="ORF">CYMTET_12668</name>
</gene>
<sequence>MVTVDTTVAGREGADLVGGGGGGSEGTGVDLGVVEDLVEDLVVGVDLVVREAAGEVGNMVDSEGDLEEGRGVDSVEVVGLVETAGAWRRRRFCDLGRTWRRRWGGW</sequence>
<dbReference type="Proteomes" id="UP001190700">
    <property type="component" value="Unassembled WGS sequence"/>
</dbReference>
<name>A0AAE0LBU5_9CHLO</name>
<keyword evidence="3" id="KW-1185">Reference proteome</keyword>
<dbReference type="EMBL" id="LGRX02004886">
    <property type="protein sequence ID" value="KAK3279453.1"/>
    <property type="molecule type" value="Genomic_DNA"/>
</dbReference>
<evidence type="ECO:0000313" key="3">
    <source>
        <dbReference type="Proteomes" id="UP001190700"/>
    </source>
</evidence>
<evidence type="ECO:0000313" key="2">
    <source>
        <dbReference type="EMBL" id="KAK3279453.1"/>
    </source>
</evidence>
<proteinExistence type="predicted"/>
<organism evidence="2 3">
    <name type="scientific">Cymbomonas tetramitiformis</name>
    <dbReference type="NCBI Taxonomy" id="36881"/>
    <lineage>
        <taxon>Eukaryota</taxon>
        <taxon>Viridiplantae</taxon>
        <taxon>Chlorophyta</taxon>
        <taxon>Pyramimonadophyceae</taxon>
        <taxon>Pyramimonadales</taxon>
        <taxon>Pyramimonadaceae</taxon>
        <taxon>Cymbomonas</taxon>
    </lineage>
</organism>
<reference evidence="2 3" key="1">
    <citation type="journal article" date="2015" name="Genome Biol. Evol.">
        <title>Comparative Genomics of a Bacterivorous Green Alga Reveals Evolutionary Causalities and Consequences of Phago-Mixotrophic Mode of Nutrition.</title>
        <authorList>
            <person name="Burns J.A."/>
            <person name="Paasch A."/>
            <person name="Narechania A."/>
            <person name="Kim E."/>
        </authorList>
    </citation>
    <scope>NUCLEOTIDE SEQUENCE [LARGE SCALE GENOMIC DNA]</scope>
    <source>
        <strain evidence="2 3">PLY_AMNH</strain>
    </source>
</reference>
<protein>
    <submittedName>
        <fullName evidence="2">Uncharacterized protein</fullName>
    </submittedName>
</protein>
<dbReference type="AlphaFoldDB" id="A0AAE0LBU5"/>